<feature type="domain" description="Calcineurin-like phosphoesterase" evidence="2">
    <location>
        <begin position="12"/>
        <end position="216"/>
    </location>
</feature>
<dbReference type="GO" id="GO:0005737">
    <property type="term" value="C:cytoplasm"/>
    <property type="evidence" value="ECO:0007669"/>
    <property type="project" value="TreeGrafter"/>
</dbReference>
<dbReference type="PIRSF" id="PIRSF000883">
    <property type="entry name" value="Pesterase_MJ0912"/>
    <property type="match status" value="1"/>
</dbReference>
<evidence type="ECO:0000259" key="2">
    <source>
        <dbReference type="Pfam" id="PF12850"/>
    </source>
</evidence>
<dbReference type="Pfam" id="PF12850">
    <property type="entry name" value="Metallophos_2"/>
    <property type="match status" value="1"/>
</dbReference>
<dbReference type="InterPro" id="IPR050126">
    <property type="entry name" value="Ap4A_hydrolase"/>
</dbReference>
<dbReference type="KEGG" id="atq:GH723_07045"/>
<dbReference type="Gene3D" id="3.60.21.10">
    <property type="match status" value="1"/>
</dbReference>
<dbReference type="GO" id="GO:0016791">
    <property type="term" value="F:phosphatase activity"/>
    <property type="evidence" value="ECO:0007669"/>
    <property type="project" value="TreeGrafter"/>
</dbReference>
<dbReference type="PANTHER" id="PTHR42850">
    <property type="entry name" value="METALLOPHOSPHOESTERASE"/>
    <property type="match status" value="1"/>
</dbReference>
<keyword evidence="4" id="KW-1185">Reference proteome</keyword>
<evidence type="ECO:0000313" key="3">
    <source>
        <dbReference type="EMBL" id="QGG94883.1"/>
    </source>
</evidence>
<evidence type="ECO:0000313" key="4">
    <source>
        <dbReference type="Proteomes" id="UP000334019"/>
    </source>
</evidence>
<reference evidence="3 4" key="1">
    <citation type="submission" date="2019-11" db="EMBL/GenBank/DDBJ databases">
        <authorList>
            <person name="He Y."/>
        </authorList>
    </citation>
    <scope>NUCLEOTIDE SEQUENCE [LARGE SCALE GENOMIC DNA]</scope>
    <source>
        <strain evidence="3 4">SCSIO 58843</strain>
    </source>
</reference>
<dbReference type="Proteomes" id="UP000334019">
    <property type="component" value="Chromosome"/>
</dbReference>
<gene>
    <name evidence="3" type="ORF">GH723_07045</name>
</gene>
<dbReference type="EMBL" id="CP045851">
    <property type="protein sequence ID" value="QGG94883.1"/>
    <property type="molecule type" value="Genomic_DNA"/>
</dbReference>
<evidence type="ECO:0000256" key="1">
    <source>
        <dbReference type="ARBA" id="ARBA00008950"/>
    </source>
</evidence>
<dbReference type="InterPro" id="IPR024654">
    <property type="entry name" value="Calcineurin-like_PHP_lpxH"/>
</dbReference>
<dbReference type="InterPro" id="IPR011152">
    <property type="entry name" value="Pesterase_MJ0912"/>
</dbReference>
<dbReference type="PANTHER" id="PTHR42850:SF2">
    <property type="entry name" value="BLL5683 PROTEIN"/>
    <property type="match status" value="1"/>
</dbReference>
<dbReference type="InterPro" id="IPR029052">
    <property type="entry name" value="Metallo-depent_PP-like"/>
</dbReference>
<proteinExistence type="inferred from homology"/>
<organism evidence="3 4">
    <name type="scientific">Actinomarinicola tropica</name>
    <dbReference type="NCBI Taxonomy" id="2789776"/>
    <lineage>
        <taxon>Bacteria</taxon>
        <taxon>Bacillati</taxon>
        <taxon>Actinomycetota</taxon>
        <taxon>Acidimicrobiia</taxon>
        <taxon>Acidimicrobiales</taxon>
        <taxon>Iamiaceae</taxon>
        <taxon>Actinomarinicola</taxon>
    </lineage>
</organism>
<protein>
    <recommendedName>
        <fullName evidence="2">Calcineurin-like phosphoesterase domain-containing protein</fullName>
    </recommendedName>
</protein>
<accession>A0A5Q2RGN1</accession>
<dbReference type="SUPFAM" id="SSF56300">
    <property type="entry name" value="Metallo-dependent phosphatases"/>
    <property type="match status" value="1"/>
</dbReference>
<dbReference type="AlphaFoldDB" id="A0A5Q2RGN1"/>
<comment type="similarity">
    <text evidence="1">Belongs to the metallophosphoesterase superfamily. YfcE family.</text>
</comment>
<name>A0A5Q2RGN1_9ACTN</name>
<sequence length="264" mass="28166">MCEAPVVGAIRRLALLSDVHANLVALDAVLADLATLAPVDEVWALGDLVAIGPDPVGVLERLHELPSCRFLAGNSERYVRTGERPLPDPATAAARPHLPGLIAGFSWTAGRLHEAGWFDWLTSLPATLRAELATGERIVGVHATPDRDDGSGIHGRLSDAEIEELLDLADADVLCGGHTHLPLHRRIGRGDVVNLGSVSNPSRHGVGCTASYVVIDATGAAADISHRSVAYDVEEVLRQLHALRHPAVGFIEDSYFGRHVQMGR</sequence>